<evidence type="ECO:0000256" key="1">
    <source>
        <dbReference type="SAM" id="Phobius"/>
    </source>
</evidence>
<evidence type="ECO:0000313" key="2">
    <source>
        <dbReference type="EMBL" id="GAT78449.1"/>
    </source>
</evidence>
<dbReference type="Proteomes" id="UP000092731">
    <property type="component" value="Unassembled WGS sequence"/>
</dbReference>
<gene>
    <name evidence="2" type="primary">nuoM</name>
    <name evidence="2" type="ORF">EHRUM3_06720</name>
</gene>
<evidence type="ECO:0000313" key="3">
    <source>
        <dbReference type="Proteomes" id="UP000092731"/>
    </source>
</evidence>
<organism evidence="2 3">
    <name type="scientific">Ehrlichia ruminantium</name>
    <name type="common">heartwater rickettsia</name>
    <name type="synonym">Cowdria ruminantium</name>
    <dbReference type="NCBI Taxonomy" id="779"/>
    <lineage>
        <taxon>Bacteria</taxon>
        <taxon>Pseudomonadati</taxon>
        <taxon>Pseudomonadota</taxon>
        <taxon>Alphaproteobacteria</taxon>
        <taxon>Rickettsiales</taxon>
        <taxon>Anaplasmataceae</taxon>
        <taxon>Ehrlichia</taxon>
    </lineage>
</organism>
<keyword evidence="1" id="KW-1133">Transmembrane helix</keyword>
<keyword evidence="1" id="KW-0812">Transmembrane</keyword>
<comment type="caution">
    <text evidence="2">The sequence shown here is derived from an EMBL/GenBank/DDBJ whole genome shotgun (WGS) entry which is preliminary data.</text>
</comment>
<sequence>TGVILGAVYMLFLSKEIIWGAPNSSLIVCDLNKNELFILIILATLVLVFGIYPYYILLKSLSPFMEQLSLRNLYFSSI</sequence>
<dbReference type="AlphaFoldDB" id="A0A161M7D2"/>
<dbReference type="EMBL" id="BDDM01000214">
    <property type="protein sequence ID" value="GAT78449.1"/>
    <property type="molecule type" value="Genomic_DNA"/>
</dbReference>
<keyword evidence="1" id="KW-0472">Membrane</keyword>
<protein>
    <submittedName>
        <fullName evidence="2">NADH-quinone oxidoreductase chain M</fullName>
    </submittedName>
</protein>
<feature type="transmembrane region" description="Helical" evidence="1">
    <location>
        <begin position="36"/>
        <end position="57"/>
    </location>
</feature>
<proteinExistence type="predicted"/>
<reference evidence="3" key="1">
    <citation type="submission" date="2016-05" db="EMBL/GenBank/DDBJ databases">
        <title>Draft genome sequences of four strains of Ehrlichia ruminantium, a tick-borne pathogen of ruminants, isolated from Zimbabwe, The Gambia and Ghana.</title>
        <authorList>
            <person name="Nakao R."/>
            <person name="Jongejan F."/>
            <person name="Sugimoto C."/>
        </authorList>
    </citation>
    <scope>NUCLEOTIDE SEQUENCE [LARGE SCALE GENOMIC DNA]</scope>
    <source>
        <strain evidence="3">Pokoase 417</strain>
    </source>
</reference>
<accession>A0A161M7D2</accession>
<feature type="non-terminal residue" evidence="2">
    <location>
        <position position="1"/>
    </location>
</feature>
<name>A0A161M7D2_EHRRU</name>